<dbReference type="Pfam" id="PF09701">
    <property type="entry name" value="Cas_Cmr5"/>
    <property type="match status" value="1"/>
</dbReference>
<dbReference type="RefSeq" id="WP_013177941.1">
    <property type="nucleotide sequence ID" value="NC_014221.1"/>
</dbReference>
<reference evidence="7" key="1">
    <citation type="submission" date="2010-05" db="EMBL/GenBank/DDBJ databases">
        <title>The complete genome of Truepera radiovictris DSM 17093.</title>
        <authorList>
            <consortium name="US DOE Joint Genome Institute (JGI-PGF)"/>
            <person name="Lucas S."/>
            <person name="Copeland A."/>
            <person name="Lapidus A."/>
            <person name="Glavina del Rio T."/>
            <person name="Dalin E."/>
            <person name="Tice H."/>
            <person name="Bruce D."/>
            <person name="Goodwin L."/>
            <person name="Pitluck S."/>
            <person name="Kyrpides N."/>
            <person name="Mavromatis K."/>
            <person name="Ovchinnikova G."/>
            <person name="Munk A.C."/>
            <person name="Detter J.C."/>
            <person name="Han C."/>
            <person name="Tapia R."/>
            <person name="Land M."/>
            <person name="Hauser L."/>
            <person name="Markowitz V."/>
            <person name="Cheng J.-F."/>
            <person name="Hugenholtz P."/>
            <person name="Woyke T."/>
            <person name="Wu D."/>
            <person name="Tindall B."/>
            <person name="Pomrenke H.G."/>
            <person name="Brambilla E."/>
            <person name="Klenk H.-P."/>
            <person name="Eisen J.A."/>
        </authorList>
    </citation>
    <scope>NUCLEOTIDE SEQUENCE [LARGE SCALE GENOMIC DNA]</scope>
    <source>
        <strain evidence="7">DSM 17093 / CIP 108686 / LMG 22925 / RQ-24</strain>
    </source>
</reference>
<gene>
    <name evidence="6" type="ordered locus">Trad_1451</name>
</gene>
<proteinExistence type="inferred from homology"/>
<comment type="similarity">
    <text evidence="2">Belongs to the CRISPR system Cmr5 family.</text>
</comment>
<dbReference type="HOGENOM" id="CLU_120836_1_0_0"/>
<dbReference type="Gene3D" id="1.10.520.30">
    <property type="entry name" value="AF1862-like domain"/>
    <property type="match status" value="1"/>
</dbReference>
<evidence type="ECO:0000256" key="2">
    <source>
        <dbReference type="ARBA" id="ARBA00006161"/>
    </source>
</evidence>
<dbReference type="CDD" id="cd09749">
    <property type="entry name" value="Cmr5_III-B"/>
    <property type="match status" value="1"/>
</dbReference>
<dbReference type="AlphaFoldDB" id="D7CXH1"/>
<dbReference type="GO" id="GO:0051607">
    <property type="term" value="P:defense response to virus"/>
    <property type="evidence" value="ECO:0007669"/>
    <property type="project" value="UniProtKB-KW"/>
</dbReference>
<dbReference type="InterPro" id="IPR023101">
    <property type="entry name" value="AF1862-like_dom_sf"/>
</dbReference>
<keyword evidence="3" id="KW-0963">Cytoplasm</keyword>
<dbReference type="OrthoDB" id="285848at2"/>
<evidence type="ECO:0000256" key="1">
    <source>
        <dbReference type="ARBA" id="ARBA00004496"/>
    </source>
</evidence>
<evidence type="ECO:0000256" key="5">
    <source>
        <dbReference type="ARBA" id="ARBA00030001"/>
    </source>
</evidence>
<protein>
    <recommendedName>
        <fullName evidence="5">CRISPR type III-B/RAMP module-associated protein Cmr5</fullName>
    </recommendedName>
</protein>
<evidence type="ECO:0000256" key="3">
    <source>
        <dbReference type="ARBA" id="ARBA00022490"/>
    </source>
</evidence>
<accession>D7CXH1</accession>
<dbReference type="EMBL" id="CP002049">
    <property type="protein sequence ID" value="ADI14573.1"/>
    <property type="molecule type" value="Genomic_DNA"/>
</dbReference>
<keyword evidence="4" id="KW-0051">Antiviral defense</keyword>
<dbReference type="InterPro" id="IPR010160">
    <property type="entry name" value="CRISPR-assoc_prot_Cmr5"/>
</dbReference>
<comment type="subcellular location">
    <subcellularLocation>
        <location evidence="1">Cytoplasm</location>
    </subcellularLocation>
</comment>
<dbReference type="NCBIfam" id="TIGR01881">
    <property type="entry name" value="cas_Cmr5"/>
    <property type="match status" value="1"/>
</dbReference>
<dbReference type="STRING" id="649638.Trad_1451"/>
<dbReference type="Proteomes" id="UP000000379">
    <property type="component" value="Chromosome"/>
</dbReference>
<dbReference type="SUPFAM" id="SSF158568">
    <property type="entry name" value="AF1862-like"/>
    <property type="match status" value="1"/>
</dbReference>
<reference evidence="6 7" key="2">
    <citation type="journal article" date="2011" name="Stand. Genomic Sci.">
        <title>Complete genome sequence of Truepera radiovictrix type strain (RQ-24).</title>
        <authorList>
            <person name="Ivanova N."/>
            <person name="Rohde C."/>
            <person name="Munk C."/>
            <person name="Nolan M."/>
            <person name="Lucas S."/>
            <person name="Del Rio T.G."/>
            <person name="Tice H."/>
            <person name="Deshpande S."/>
            <person name="Cheng J.F."/>
            <person name="Tapia R."/>
            <person name="Han C."/>
            <person name="Goodwin L."/>
            <person name="Pitluck S."/>
            <person name="Liolios K."/>
            <person name="Mavromatis K."/>
            <person name="Mikhailova N."/>
            <person name="Pati A."/>
            <person name="Chen A."/>
            <person name="Palaniappan K."/>
            <person name="Land M."/>
            <person name="Hauser L."/>
            <person name="Chang Y.J."/>
            <person name="Jeffries C.D."/>
            <person name="Brambilla E."/>
            <person name="Rohde M."/>
            <person name="Goker M."/>
            <person name="Tindall B.J."/>
            <person name="Woyke T."/>
            <person name="Bristow J."/>
            <person name="Eisen J.A."/>
            <person name="Markowitz V."/>
            <person name="Hugenholtz P."/>
            <person name="Kyrpides N.C."/>
            <person name="Klenk H.P."/>
            <person name="Lapidus A."/>
        </authorList>
    </citation>
    <scope>NUCLEOTIDE SEQUENCE [LARGE SCALE GENOMIC DNA]</scope>
    <source>
        <strain evidence="7">DSM 17093 / CIP 108686 / LMG 22925 / RQ-24</strain>
    </source>
</reference>
<name>D7CXH1_TRURR</name>
<organism evidence="6 7">
    <name type="scientific">Truepera radiovictrix (strain DSM 17093 / CIP 108686 / LMG 22925 / RQ-24)</name>
    <dbReference type="NCBI Taxonomy" id="649638"/>
    <lineage>
        <taxon>Bacteria</taxon>
        <taxon>Thermotogati</taxon>
        <taxon>Deinococcota</taxon>
        <taxon>Deinococci</taxon>
        <taxon>Trueperales</taxon>
        <taxon>Trueperaceae</taxon>
        <taxon>Truepera</taxon>
    </lineage>
</organism>
<dbReference type="GO" id="GO:0005737">
    <property type="term" value="C:cytoplasm"/>
    <property type="evidence" value="ECO:0007669"/>
    <property type="project" value="UniProtKB-SubCell"/>
</dbReference>
<evidence type="ECO:0000256" key="4">
    <source>
        <dbReference type="ARBA" id="ARBA00023118"/>
    </source>
</evidence>
<sequence length="128" mass="14627">MSQTLAQRRAADALRNVEELKYRGDYGNYKSYVKALPANILMSGLGQAIATVRSRDRKGYPQLYKHLEGWLCGPDEDAPYRNYTPGLLKAIVAHDQDHYIRAQAEAMAYLEWLRKFADAFLEGGEERE</sequence>
<keyword evidence="7" id="KW-1185">Reference proteome</keyword>
<evidence type="ECO:0000313" key="7">
    <source>
        <dbReference type="Proteomes" id="UP000000379"/>
    </source>
</evidence>
<evidence type="ECO:0000313" key="6">
    <source>
        <dbReference type="EMBL" id="ADI14573.1"/>
    </source>
</evidence>
<dbReference type="eggNOG" id="COG3337">
    <property type="taxonomic scope" value="Bacteria"/>
</dbReference>
<dbReference type="KEGG" id="tra:Trad_1451"/>